<evidence type="ECO:0000256" key="1">
    <source>
        <dbReference type="SAM" id="MobiDB-lite"/>
    </source>
</evidence>
<keyword evidence="3" id="KW-1185">Reference proteome</keyword>
<evidence type="ECO:0000313" key="3">
    <source>
        <dbReference type="Proteomes" id="UP000623467"/>
    </source>
</evidence>
<feature type="region of interest" description="Disordered" evidence="1">
    <location>
        <begin position="1303"/>
        <end position="1345"/>
    </location>
</feature>
<organism evidence="2 3">
    <name type="scientific">Mycena sanguinolenta</name>
    <dbReference type="NCBI Taxonomy" id="230812"/>
    <lineage>
        <taxon>Eukaryota</taxon>
        <taxon>Fungi</taxon>
        <taxon>Dikarya</taxon>
        <taxon>Basidiomycota</taxon>
        <taxon>Agaricomycotina</taxon>
        <taxon>Agaricomycetes</taxon>
        <taxon>Agaricomycetidae</taxon>
        <taxon>Agaricales</taxon>
        <taxon>Marasmiineae</taxon>
        <taxon>Mycenaceae</taxon>
        <taxon>Mycena</taxon>
    </lineage>
</organism>
<dbReference type="EMBL" id="JACAZH010000011">
    <property type="protein sequence ID" value="KAF7354525.1"/>
    <property type="molecule type" value="Genomic_DNA"/>
</dbReference>
<protein>
    <submittedName>
        <fullName evidence="2">Uncharacterized protein</fullName>
    </submittedName>
</protein>
<dbReference type="OrthoDB" id="3247418at2759"/>
<dbReference type="PANTHER" id="PTHR46579:SF1">
    <property type="entry name" value="F5_8 TYPE C DOMAIN-CONTAINING PROTEIN"/>
    <property type="match status" value="1"/>
</dbReference>
<name>A0A8H6Y5F1_9AGAR</name>
<sequence>MSYFRLPYRRQHGVENHTGSILALAVTENAKALATGGSQGTRLFNMDNMTEVKRPSGAGSRGHTVSLLWARQTEEHHDVLYSSTQNRDFFCWRQDKESKVFEETFATQITHAGEITGLAFDSTNNRLCLCSRTDVVQSWAISKDANTGMWKATNIFSQKYSNHLPRSITFAAFDNSSDRDIIVFGSGHNGPVYTLRGTSGERRSEWNIGSYIRGAAVDWSEGVFCVNDPYVGPALFRYANRTKTRTFEVPRELQGGPCSTDVCFGEKGSTIITESDHGKIYAFDVRSGDTVQTLETGRAKRVKAVATAEICGKPAIIAAHSYTDEGFQQIFVWKRARSPIAWDTVVTFLQALVLLGFVIFVYQNVVEKMWQQSKWGRTSWEHPKWDEMIWEESVDSFGIVPHAPEEDTTATLLDNAMSPATCTGRWLQWDSFFETTINAEGGRVPATGAARTIAVQRYNPAVSNTWHLYKEWAAHQAEWEATKAAAAALAAAYPVSADSAAVVTAAHAAAGEEDIADPVTGSAVFEQESNDKDESRHYKHTPKELDDDFQTYGVRRRELARLPYWNPTFETIADPMFNLCEGVPEIMINLKLQDHGLNAGDEAHGGLKQLFDRVWENSIIQDHVPRPPPWLVDPNQVAHAPASLRRIPISFHSVNGPIIEQLVPGSRLRLTPPSPILSQNPLPMPLSPEGANESNSIPANTTQIGQEALKALQAIMSACSTKPKQPTRQKQDDHLLMTIAKKIEETIVSVRAIQQYLAGGAAAGSKCGMNIKPCPEKSFVEERLKVLEILVKDLKSALPEGTEPFFYDSAYTRVNPVAKLNVIAQVTVLLGLVCHFLLRLAEDSVNFILGTAMILVKATMALDVKMNDDGSVEFDEFQNTILKDIPKSLHITMSRLNLDGKTVMYAACPSCNHIHPPDLSTSDTPSWPDKCQNTIVGKEGRSVCGAALLRCGKASSCPIKPFLAPCFLDYLARLLSDPENERMMDEVCDDAVNTKPSDRDFVQDVFQAEFVQSFKDCDSIVLFIKRAGKRMRLLFSISMDFFPPFGSRKRSNSNSIGLIKVSCLNLRLIVRDKPENVFVVVVPGPSSPSKGEINPYLCPIIDVAVVGWNRGIHFSSTGTEPDTGRIVDLAFVLSANDLPAARQLAGAAAHNAHIYCTCCQGRGRSTVYNTDFSTWNTRDRDQMRSCAEAWRDAETLAEREQIYQEHGIRWSEMWRLPYWDPTRMLPPDPMHTVLEGLVHYHCRRVLKLNLLDAKKFDKSPPAYQYDFPSLDAAAPADWDMTKDIHQKSVEDIYKLLVYQISENEDSSEDENGKEDDEGEEEEEAEDEDVRKAKAKAKAKKHKRDKDELTSQILAERLERQYKISLAWKAAKTAKKKKKDVPEEPLTREKYLIRVNRAQLAKLLVDWRLDKPWRDSTGTIPIPEKVIDEPSLRFVQQVIANTTTPAWVNHVPKNYGEKKAGSMKADEWRLLITIYLPIALVLLWGEDPKRADLLNHTMALVQATTLVCRFSSTPERALACRTFIKEWLDNLYSCYPHTRLHAKKTIVHIAFHIHEFLLLFGPVLSWWCFPVERLIGILQKFNSNSHVGGEHEATVVKTWMRSANLRRWLNRKDCPELLRQFHRLYSMYVASADPRKEDPDPKPVRSTERAHFDHEGLHFSQASTHLGNSLVSFLDSNGDTVFGSIEQIQQNEAKEVKFVIRPQAPLPPGIKDPFRRFIHFPARLYSSKMADSISVIEPSRVIGHYARFIWKDRAVVLDLSRG</sequence>
<dbReference type="InterPro" id="IPR001680">
    <property type="entry name" value="WD40_rpt"/>
</dbReference>
<accession>A0A8H6Y5F1</accession>
<dbReference type="PANTHER" id="PTHR46579">
    <property type="entry name" value="F5/8 TYPE C DOMAIN-CONTAINING PROTEIN-RELATED"/>
    <property type="match status" value="1"/>
</dbReference>
<dbReference type="SUPFAM" id="SSF50978">
    <property type="entry name" value="WD40 repeat-like"/>
    <property type="match status" value="1"/>
</dbReference>
<dbReference type="Proteomes" id="UP000623467">
    <property type="component" value="Unassembled WGS sequence"/>
</dbReference>
<dbReference type="InterPro" id="IPR036322">
    <property type="entry name" value="WD40_repeat_dom_sf"/>
</dbReference>
<comment type="caution">
    <text evidence="2">The sequence shown here is derived from an EMBL/GenBank/DDBJ whole genome shotgun (WGS) entry which is preliminary data.</text>
</comment>
<feature type="compositionally biased region" description="Acidic residues" evidence="1">
    <location>
        <begin position="1303"/>
        <end position="1327"/>
    </location>
</feature>
<evidence type="ECO:0000313" key="2">
    <source>
        <dbReference type="EMBL" id="KAF7354525.1"/>
    </source>
</evidence>
<dbReference type="InterPro" id="IPR015943">
    <property type="entry name" value="WD40/YVTN_repeat-like_dom_sf"/>
</dbReference>
<gene>
    <name evidence="2" type="ORF">MSAN_01364800</name>
</gene>
<proteinExistence type="predicted"/>
<dbReference type="SMART" id="SM00320">
    <property type="entry name" value="WD40"/>
    <property type="match status" value="3"/>
</dbReference>
<reference evidence="2" key="1">
    <citation type="submission" date="2020-05" db="EMBL/GenBank/DDBJ databases">
        <title>Mycena genomes resolve the evolution of fungal bioluminescence.</title>
        <authorList>
            <person name="Tsai I.J."/>
        </authorList>
    </citation>
    <scope>NUCLEOTIDE SEQUENCE</scope>
    <source>
        <strain evidence="2">160909Yilan</strain>
    </source>
</reference>
<feature type="compositionally biased region" description="Basic residues" evidence="1">
    <location>
        <begin position="1332"/>
        <end position="1343"/>
    </location>
</feature>
<dbReference type="Gene3D" id="2.130.10.10">
    <property type="entry name" value="YVTN repeat-like/Quinoprotein amine dehydrogenase"/>
    <property type="match status" value="2"/>
</dbReference>